<dbReference type="PANTHER" id="PTHR45674:SF13">
    <property type="entry name" value="DNA LIGASE-RELATED"/>
    <property type="match status" value="1"/>
</dbReference>
<keyword evidence="9" id="KW-0460">Magnesium</keyword>
<feature type="domain" description="ATP-dependent DNA ligase family profile" evidence="14">
    <location>
        <begin position="309"/>
        <end position="428"/>
    </location>
</feature>
<dbReference type="GO" id="GO:0046872">
    <property type="term" value="F:metal ion binding"/>
    <property type="evidence" value="ECO:0007669"/>
    <property type="project" value="UniProtKB-KW"/>
</dbReference>
<evidence type="ECO:0000256" key="5">
    <source>
        <dbReference type="ARBA" id="ARBA00022723"/>
    </source>
</evidence>
<dbReference type="Pfam" id="PF04679">
    <property type="entry name" value="DNA_ligase_A_C"/>
    <property type="match status" value="1"/>
</dbReference>
<evidence type="ECO:0000256" key="10">
    <source>
        <dbReference type="ARBA" id="ARBA00023172"/>
    </source>
</evidence>
<evidence type="ECO:0000256" key="12">
    <source>
        <dbReference type="ARBA" id="ARBA00023306"/>
    </source>
</evidence>
<comment type="catalytic activity">
    <reaction evidence="13">
        <text>ATP + (deoxyribonucleotide)n-3'-hydroxyl + 5'-phospho-(deoxyribonucleotide)m = (deoxyribonucleotide)n+m + AMP + diphosphate.</text>
        <dbReference type="EC" id="6.5.1.1"/>
    </reaction>
</comment>
<keyword evidence="12" id="KW-0131">Cell cycle</keyword>
<dbReference type="Pfam" id="PF01068">
    <property type="entry name" value="DNA_ligase_A_M"/>
    <property type="match status" value="1"/>
</dbReference>
<proteinExistence type="predicted"/>
<dbReference type="GO" id="GO:0006281">
    <property type="term" value="P:DNA repair"/>
    <property type="evidence" value="ECO:0007669"/>
    <property type="project" value="UniProtKB-KW"/>
</dbReference>
<dbReference type="InterPro" id="IPR036599">
    <property type="entry name" value="DNA_ligase_N_sf"/>
</dbReference>
<dbReference type="Proteomes" id="UP000474957">
    <property type="component" value="Unassembled WGS sequence"/>
</dbReference>
<evidence type="ECO:0000256" key="4">
    <source>
        <dbReference type="ARBA" id="ARBA00022705"/>
    </source>
</evidence>
<dbReference type="GO" id="GO:0003677">
    <property type="term" value="F:DNA binding"/>
    <property type="evidence" value="ECO:0007669"/>
    <property type="project" value="InterPro"/>
</dbReference>
<keyword evidence="16" id="KW-1185">Reference proteome</keyword>
<keyword evidence="11" id="KW-0234">DNA repair</keyword>
<organism evidence="15 16">
    <name type="scientific">Halovulum marinum</name>
    <dbReference type="NCBI Taxonomy" id="2662447"/>
    <lineage>
        <taxon>Bacteria</taxon>
        <taxon>Pseudomonadati</taxon>
        <taxon>Pseudomonadota</taxon>
        <taxon>Alphaproteobacteria</taxon>
        <taxon>Rhodobacterales</taxon>
        <taxon>Paracoccaceae</taxon>
        <taxon>Halovulum</taxon>
    </lineage>
</organism>
<evidence type="ECO:0000256" key="7">
    <source>
        <dbReference type="ARBA" id="ARBA00022763"/>
    </source>
</evidence>
<comment type="caution">
    <text evidence="15">The sequence shown here is derived from an EMBL/GenBank/DDBJ whole genome shotgun (WGS) entry which is preliminary data.</text>
</comment>
<keyword evidence="5" id="KW-0479">Metal-binding</keyword>
<dbReference type="InterPro" id="IPR012309">
    <property type="entry name" value="DNA_ligase_ATP-dep_C"/>
</dbReference>
<dbReference type="EC" id="6.5.1.1" evidence="1"/>
<keyword evidence="3" id="KW-0132">Cell division</keyword>
<dbReference type="SUPFAM" id="SSF50249">
    <property type="entry name" value="Nucleic acid-binding proteins"/>
    <property type="match status" value="1"/>
</dbReference>
<keyword evidence="2 15" id="KW-0436">Ligase</keyword>
<dbReference type="InterPro" id="IPR026333">
    <property type="entry name" value="ATP_dep_DNA_lig_pp_1105_fam"/>
</dbReference>
<dbReference type="InterPro" id="IPR050191">
    <property type="entry name" value="ATP-dep_DNA_ligase"/>
</dbReference>
<dbReference type="AlphaFoldDB" id="A0A6L5YXV0"/>
<evidence type="ECO:0000256" key="6">
    <source>
        <dbReference type="ARBA" id="ARBA00022741"/>
    </source>
</evidence>
<evidence type="ECO:0000259" key="14">
    <source>
        <dbReference type="PROSITE" id="PS50160"/>
    </source>
</evidence>
<dbReference type="NCBIfam" id="TIGR04120">
    <property type="entry name" value="DNA_lig_bact"/>
    <property type="match status" value="1"/>
</dbReference>
<protein>
    <recommendedName>
        <fullName evidence="1">DNA ligase (ATP)</fullName>
        <ecNumber evidence="1">6.5.1.1</ecNumber>
    </recommendedName>
</protein>
<reference evidence="15 16" key="1">
    <citation type="submission" date="2019-10" db="EMBL/GenBank/DDBJ databases">
        <title>Cognatihalovulum marinum gen. nov. sp. nov., a new member of the family Rhodobacteraceae isolated from deep seawater of the Northwest Indian Ocean.</title>
        <authorList>
            <person name="Ruan C."/>
            <person name="Wang J."/>
            <person name="Zheng X."/>
            <person name="Song L."/>
            <person name="Zhu Y."/>
            <person name="Huang Y."/>
            <person name="Lu Z."/>
            <person name="Du W."/>
            <person name="Huang L."/>
            <person name="Dai X."/>
        </authorList>
    </citation>
    <scope>NUCLEOTIDE SEQUENCE [LARGE SCALE GENOMIC DNA]</scope>
    <source>
        <strain evidence="15 16">2CG4</strain>
    </source>
</reference>
<name>A0A6L5YXV0_9RHOB</name>
<dbReference type="PANTHER" id="PTHR45674">
    <property type="entry name" value="DNA LIGASE 1/3 FAMILY MEMBER"/>
    <property type="match status" value="1"/>
</dbReference>
<dbReference type="PROSITE" id="PS50160">
    <property type="entry name" value="DNA_LIGASE_A3"/>
    <property type="match status" value="1"/>
</dbReference>
<dbReference type="Gene3D" id="1.10.3260.10">
    <property type="entry name" value="DNA ligase, ATP-dependent, N-terminal domain"/>
    <property type="match status" value="1"/>
</dbReference>
<dbReference type="GO" id="GO:0051301">
    <property type="term" value="P:cell division"/>
    <property type="evidence" value="ECO:0007669"/>
    <property type="project" value="UniProtKB-KW"/>
</dbReference>
<evidence type="ECO:0000313" key="16">
    <source>
        <dbReference type="Proteomes" id="UP000474957"/>
    </source>
</evidence>
<keyword evidence="10" id="KW-0233">DNA recombination</keyword>
<keyword evidence="6" id="KW-0547">Nucleotide-binding</keyword>
<dbReference type="FunFam" id="2.40.50.140:FF:000228">
    <property type="entry name" value="ATP-dependent DNA ligase"/>
    <property type="match status" value="1"/>
</dbReference>
<dbReference type="GO" id="GO:0006310">
    <property type="term" value="P:DNA recombination"/>
    <property type="evidence" value="ECO:0007669"/>
    <property type="project" value="UniProtKB-KW"/>
</dbReference>
<evidence type="ECO:0000256" key="9">
    <source>
        <dbReference type="ARBA" id="ARBA00022842"/>
    </source>
</evidence>
<evidence type="ECO:0000256" key="13">
    <source>
        <dbReference type="ARBA" id="ARBA00034003"/>
    </source>
</evidence>
<dbReference type="CDD" id="cd07897">
    <property type="entry name" value="Adenylation_DNA_ligase_Bac1"/>
    <property type="match status" value="1"/>
</dbReference>
<evidence type="ECO:0000256" key="2">
    <source>
        <dbReference type="ARBA" id="ARBA00022598"/>
    </source>
</evidence>
<evidence type="ECO:0000256" key="3">
    <source>
        <dbReference type="ARBA" id="ARBA00022618"/>
    </source>
</evidence>
<dbReference type="Gene3D" id="3.30.470.30">
    <property type="entry name" value="DNA ligase/mRNA capping enzyme"/>
    <property type="match status" value="1"/>
</dbReference>
<keyword evidence="4" id="KW-0235">DNA replication</keyword>
<dbReference type="CDD" id="cd07972">
    <property type="entry name" value="OBF_DNA_ligase_Arch_LigB"/>
    <property type="match status" value="1"/>
</dbReference>
<sequence length="528" mass="58405">MRRFAELLERLAFTPQRLGKLRLLRDYFAAVPDPDRGVALAALTGDLDIRGAKPAMLRALVAERVDEELFALSYDYVGDLAETIVLIWEPQGALADPGLSATVGRLNAAGRTGAPAVVRDLLDALDTPQRYALLKLATGGLRVGVSARLAKQALADFGGVEVTGIEELWHGLAPPYTELFAWLEGRAEKPVQAALAPFRPVMLATPLDEAELAALDPAAFAAEWKWDGIRVQATGEGGERRLYSRTGDDISGAFPDVLAQLDFDGTLDGELLVRGADGGTAAFGDLQQRLNRKTVGKALMGRHPAFVRAYDLLQAGAKDLRPLPFAERRARLEEFLTGLDPERFDLSPLLAFDDWDALAKLRAEPPHPVIEGLMLKRLDSAYVPGRPKGPWFKWKRDPFLIDAVLMYAQRGHGKRSSFYSDYTFGVWTEDETLVPVGKAYFGFTDEELKRIDRFVRDNTVERFGPVRSVRAEPAFGLVLEVAFEGLNRSGRHKSGVAMRFPRVHRLRWDKPPAEADRLLTLQAMLPPE</sequence>
<keyword evidence="8" id="KW-0067">ATP-binding</keyword>
<dbReference type="GO" id="GO:0005524">
    <property type="term" value="F:ATP binding"/>
    <property type="evidence" value="ECO:0007669"/>
    <property type="project" value="UniProtKB-KW"/>
</dbReference>
<gene>
    <name evidence="15" type="ORF">GE300_05945</name>
</gene>
<evidence type="ECO:0000256" key="1">
    <source>
        <dbReference type="ARBA" id="ARBA00012727"/>
    </source>
</evidence>
<evidence type="ECO:0000256" key="11">
    <source>
        <dbReference type="ARBA" id="ARBA00023204"/>
    </source>
</evidence>
<dbReference type="RefSeq" id="WP_154445654.1">
    <property type="nucleotide sequence ID" value="NZ_WIND01000003.1"/>
</dbReference>
<dbReference type="SUPFAM" id="SSF56091">
    <property type="entry name" value="DNA ligase/mRNA capping enzyme, catalytic domain"/>
    <property type="match status" value="1"/>
</dbReference>
<dbReference type="PROSITE" id="PS00697">
    <property type="entry name" value="DNA_LIGASE_A1"/>
    <property type="match status" value="1"/>
</dbReference>
<accession>A0A6L5YXV0</accession>
<evidence type="ECO:0000256" key="8">
    <source>
        <dbReference type="ARBA" id="ARBA00022840"/>
    </source>
</evidence>
<keyword evidence="7" id="KW-0227">DNA damage</keyword>
<dbReference type="NCBIfam" id="NF006701">
    <property type="entry name" value="PRK09247.1"/>
    <property type="match status" value="1"/>
</dbReference>
<dbReference type="GO" id="GO:0006260">
    <property type="term" value="P:DNA replication"/>
    <property type="evidence" value="ECO:0007669"/>
    <property type="project" value="UniProtKB-KW"/>
</dbReference>
<dbReference type="GO" id="GO:0003910">
    <property type="term" value="F:DNA ligase (ATP) activity"/>
    <property type="evidence" value="ECO:0007669"/>
    <property type="project" value="UniProtKB-EC"/>
</dbReference>
<dbReference type="InterPro" id="IPR012310">
    <property type="entry name" value="DNA_ligase_ATP-dep_cent"/>
</dbReference>
<evidence type="ECO:0000313" key="15">
    <source>
        <dbReference type="EMBL" id="MSU89163.1"/>
    </source>
</evidence>
<dbReference type="InterPro" id="IPR016059">
    <property type="entry name" value="DNA_ligase_ATP-dep_CS"/>
</dbReference>
<dbReference type="EMBL" id="WIND01000003">
    <property type="protein sequence ID" value="MSU89163.1"/>
    <property type="molecule type" value="Genomic_DNA"/>
</dbReference>
<dbReference type="Gene3D" id="2.40.50.140">
    <property type="entry name" value="Nucleic acid-binding proteins"/>
    <property type="match status" value="1"/>
</dbReference>
<dbReference type="InterPro" id="IPR012340">
    <property type="entry name" value="NA-bd_OB-fold"/>
</dbReference>